<accession>A0A835CVN7</accession>
<reference evidence="2 3" key="1">
    <citation type="submission" date="2020-08" db="EMBL/GenBank/DDBJ databases">
        <title>Aphidius gifuensis genome sequencing and assembly.</title>
        <authorList>
            <person name="Du Z."/>
        </authorList>
    </citation>
    <scope>NUCLEOTIDE SEQUENCE [LARGE SCALE GENOMIC DNA]</scope>
    <source>
        <strain evidence="2">YNYX2018</strain>
        <tissue evidence="2">Adults</tissue>
    </source>
</reference>
<dbReference type="AlphaFoldDB" id="A0A835CVN7"/>
<organism evidence="2 3">
    <name type="scientific">Aphidius gifuensis</name>
    <name type="common">Parasitoid wasp</name>
    <dbReference type="NCBI Taxonomy" id="684658"/>
    <lineage>
        <taxon>Eukaryota</taxon>
        <taxon>Metazoa</taxon>
        <taxon>Ecdysozoa</taxon>
        <taxon>Arthropoda</taxon>
        <taxon>Hexapoda</taxon>
        <taxon>Insecta</taxon>
        <taxon>Pterygota</taxon>
        <taxon>Neoptera</taxon>
        <taxon>Endopterygota</taxon>
        <taxon>Hymenoptera</taxon>
        <taxon>Apocrita</taxon>
        <taxon>Ichneumonoidea</taxon>
        <taxon>Braconidae</taxon>
        <taxon>Aphidiinae</taxon>
        <taxon>Aphidius</taxon>
    </lineage>
</organism>
<protein>
    <submittedName>
        <fullName evidence="2">Uncharacterized protein</fullName>
    </submittedName>
</protein>
<name>A0A835CVN7_APHGI</name>
<comment type="caution">
    <text evidence="2">The sequence shown here is derived from an EMBL/GenBank/DDBJ whole genome shotgun (WGS) entry which is preliminary data.</text>
</comment>
<feature type="region of interest" description="Disordered" evidence="1">
    <location>
        <begin position="187"/>
        <end position="209"/>
    </location>
</feature>
<evidence type="ECO:0000313" key="2">
    <source>
        <dbReference type="EMBL" id="KAF7997429.1"/>
    </source>
</evidence>
<dbReference type="Proteomes" id="UP000639338">
    <property type="component" value="Unassembled WGS sequence"/>
</dbReference>
<proteinExistence type="predicted"/>
<evidence type="ECO:0000256" key="1">
    <source>
        <dbReference type="SAM" id="MobiDB-lite"/>
    </source>
</evidence>
<gene>
    <name evidence="2" type="ORF">HCN44_006000</name>
</gene>
<dbReference type="EMBL" id="JACMRX010000001">
    <property type="protein sequence ID" value="KAF7997429.1"/>
    <property type="molecule type" value="Genomic_DNA"/>
</dbReference>
<sequence>MTDIIIRHDIEQMDNNALDLSFHPISRKRPRLPVVSNVQAPTPFVPVVSNIQAPTPFVPVVSNVQSSTSFVPVVSNVSPAPTIFQSQNEIKTSNVQAPTTAVPIPSVVQTSTQVVPVVPVVSVVSNVPAPTPIKLQNIAIKKGQKKCFKREQKHAPATNSHKRARTNLEPFVIEDENGDECDDSAISISDESVGCESDGSIDDKSDDLIKNDVSKPAAALQIKSSSGIDEKKN</sequence>
<keyword evidence="3" id="KW-1185">Reference proteome</keyword>
<evidence type="ECO:0000313" key="3">
    <source>
        <dbReference type="Proteomes" id="UP000639338"/>
    </source>
</evidence>